<keyword evidence="5" id="KW-1185">Reference proteome</keyword>
<dbReference type="SMART" id="SM00448">
    <property type="entry name" value="REC"/>
    <property type="match status" value="1"/>
</dbReference>
<dbReference type="AlphaFoldDB" id="A0A917FH31"/>
<keyword evidence="1 2" id="KW-0597">Phosphoprotein</keyword>
<protein>
    <submittedName>
        <fullName evidence="4">Response regulator</fullName>
    </submittedName>
</protein>
<dbReference type="RefSeq" id="WP_188582743.1">
    <property type="nucleotide sequence ID" value="NZ_BMCT01000008.1"/>
</dbReference>
<accession>A0A917FH31</accession>
<dbReference type="InterPro" id="IPR001789">
    <property type="entry name" value="Sig_transdc_resp-reg_receiver"/>
</dbReference>
<dbReference type="Pfam" id="PF00072">
    <property type="entry name" value="Response_reg"/>
    <property type="match status" value="1"/>
</dbReference>
<proteinExistence type="predicted"/>
<dbReference type="InterPro" id="IPR050595">
    <property type="entry name" value="Bact_response_regulator"/>
</dbReference>
<evidence type="ECO:0000259" key="3">
    <source>
        <dbReference type="PROSITE" id="PS50110"/>
    </source>
</evidence>
<comment type="caution">
    <text evidence="4">The sequence shown here is derived from an EMBL/GenBank/DDBJ whole genome shotgun (WGS) entry which is preliminary data.</text>
</comment>
<evidence type="ECO:0000256" key="1">
    <source>
        <dbReference type="ARBA" id="ARBA00022553"/>
    </source>
</evidence>
<dbReference type="InterPro" id="IPR011006">
    <property type="entry name" value="CheY-like_superfamily"/>
</dbReference>
<feature type="domain" description="Response regulatory" evidence="3">
    <location>
        <begin position="17"/>
        <end position="132"/>
    </location>
</feature>
<reference evidence="4" key="2">
    <citation type="submission" date="2020-09" db="EMBL/GenBank/DDBJ databases">
        <authorList>
            <person name="Sun Q."/>
            <person name="Sedlacek I."/>
        </authorList>
    </citation>
    <scope>NUCLEOTIDE SEQUENCE</scope>
    <source>
        <strain evidence="4">CCM 7897</strain>
    </source>
</reference>
<dbReference type="PANTHER" id="PTHR44591:SF25">
    <property type="entry name" value="CHEMOTAXIS TWO-COMPONENT RESPONSE REGULATOR"/>
    <property type="match status" value="1"/>
</dbReference>
<sequence>MLQIGDEQAIDRPASPVVVVVDDDPAVRGSLKFALELEGFDVRIFATADEILHEDMTGLPTRGCLVIDYNLPGLNGLELLRELKKRHMQWPAILITSHPTELVRRRANKAGIAIIEKPLFSNALSDAVRDTFLRPAQ</sequence>
<evidence type="ECO:0000313" key="4">
    <source>
        <dbReference type="EMBL" id="GGF79603.1"/>
    </source>
</evidence>
<dbReference type="PROSITE" id="PS50110">
    <property type="entry name" value="RESPONSE_REGULATORY"/>
    <property type="match status" value="1"/>
</dbReference>
<dbReference type="Proteomes" id="UP000606044">
    <property type="component" value="Unassembled WGS sequence"/>
</dbReference>
<evidence type="ECO:0000313" key="5">
    <source>
        <dbReference type="Proteomes" id="UP000606044"/>
    </source>
</evidence>
<dbReference type="Gene3D" id="3.40.50.2300">
    <property type="match status" value="1"/>
</dbReference>
<organism evidence="4 5">
    <name type="scientific">Azorhizobium oxalatiphilum</name>
    <dbReference type="NCBI Taxonomy" id="980631"/>
    <lineage>
        <taxon>Bacteria</taxon>
        <taxon>Pseudomonadati</taxon>
        <taxon>Pseudomonadota</taxon>
        <taxon>Alphaproteobacteria</taxon>
        <taxon>Hyphomicrobiales</taxon>
        <taxon>Xanthobacteraceae</taxon>
        <taxon>Azorhizobium</taxon>
    </lineage>
</organism>
<gene>
    <name evidence="4" type="ORF">GCM10007301_44560</name>
</gene>
<evidence type="ECO:0000256" key="2">
    <source>
        <dbReference type="PROSITE-ProRule" id="PRU00169"/>
    </source>
</evidence>
<dbReference type="SUPFAM" id="SSF52172">
    <property type="entry name" value="CheY-like"/>
    <property type="match status" value="1"/>
</dbReference>
<dbReference type="EMBL" id="BMCT01000008">
    <property type="protein sequence ID" value="GGF79603.1"/>
    <property type="molecule type" value="Genomic_DNA"/>
</dbReference>
<reference evidence="4" key="1">
    <citation type="journal article" date="2014" name="Int. J. Syst. Evol. Microbiol.">
        <title>Complete genome sequence of Corynebacterium casei LMG S-19264T (=DSM 44701T), isolated from a smear-ripened cheese.</title>
        <authorList>
            <consortium name="US DOE Joint Genome Institute (JGI-PGF)"/>
            <person name="Walter F."/>
            <person name="Albersmeier A."/>
            <person name="Kalinowski J."/>
            <person name="Ruckert C."/>
        </authorList>
    </citation>
    <scope>NUCLEOTIDE SEQUENCE</scope>
    <source>
        <strain evidence="4">CCM 7897</strain>
    </source>
</reference>
<dbReference type="GO" id="GO:0000160">
    <property type="term" value="P:phosphorelay signal transduction system"/>
    <property type="evidence" value="ECO:0007669"/>
    <property type="project" value="InterPro"/>
</dbReference>
<name>A0A917FH31_9HYPH</name>
<feature type="modified residue" description="4-aspartylphosphate" evidence="2">
    <location>
        <position position="68"/>
    </location>
</feature>
<dbReference type="PANTHER" id="PTHR44591">
    <property type="entry name" value="STRESS RESPONSE REGULATOR PROTEIN 1"/>
    <property type="match status" value="1"/>
</dbReference>